<dbReference type="RefSeq" id="WP_261235560.1">
    <property type="nucleotide sequence ID" value="NZ_JAMXFA010000013.1"/>
</dbReference>
<proteinExistence type="inferred from homology"/>
<comment type="caution">
    <text evidence="8">The sequence shown here is derived from an EMBL/GenBank/DDBJ whole genome shotgun (WGS) entry which is preliminary data.</text>
</comment>
<accession>A0ABT2N6S5</accession>
<keyword evidence="4 7" id="KW-0812">Transmembrane</keyword>
<reference evidence="8 9" key="1">
    <citation type="journal article" date="2022" name="Front. Microbiol.">
        <title>High genomic differentiation and limited gene flow indicate recent cryptic speciation within the genus Laspinema (cyanobacteria).</title>
        <authorList>
            <person name="Stanojkovic A."/>
            <person name="Skoupy S."/>
            <person name="Skaloud P."/>
            <person name="Dvorak P."/>
        </authorList>
    </citation>
    <scope>NUCLEOTIDE SEQUENCE [LARGE SCALE GENOMIC DNA]</scope>
    <source>
        <strain evidence="8 9">D3b</strain>
    </source>
</reference>
<keyword evidence="6 7" id="KW-0472">Membrane</keyword>
<organism evidence="8 9">
    <name type="scientific">Laspinema olomoucense D3b</name>
    <dbReference type="NCBI Taxonomy" id="2953688"/>
    <lineage>
        <taxon>Bacteria</taxon>
        <taxon>Bacillati</taxon>
        <taxon>Cyanobacteriota</taxon>
        <taxon>Cyanophyceae</taxon>
        <taxon>Oscillatoriophycideae</taxon>
        <taxon>Oscillatoriales</taxon>
        <taxon>Laspinemataceae</taxon>
        <taxon>Laspinema</taxon>
        <taxon>Laspinema olomoucense</taxon>
    </lineage>
</organism>
<keyword evidence="5 7" id="KW-1133">Transmembrane helix</keyword>
<dbReference type="PANTHER" id="PTHR30250">
    <property type="entry name" value="PST FAMILY PREDICTED COLANIC ACID TRANSPORTER"/>
    <property type="match status" value="1"/>
</dbReference>
<dbReference type="InterPro" id="IPR050833">
    <property type="entry name" value="Poly_Biosynth_Transport"/>
</dbReference>
<keyword evidence="9" id="KW-1185">Reference proteome</keyword>
<comment type="similarity">
    <text evidence="2">Belongs to the polysaccharide synthase family.</text>
</comment>
<evidence type="ECO:0000256" key="5">
    <source>
        <dbReference type="ARBA" id="ARBA00022989"/>
    </source>
</evidence>
<evidence type="ECO:0000256" key="1">
    <source>
        <dbReference type="ARBA" id="ARBA00004651"/>
    </source>
</evidence>
<dbReference type="Proteomes" id="UP001525961">
    <property type="component" value="Unassembled WGS sequence"/>
</dbReference>
<feature type="transmembrane region" description="Helical" evidence="7">
    <location>
        <begin position="40"/>
        <end position="62"/>
    </location>
</feature>
<feature type="transmembrane region" description="Helical" evidence="7">
    <location>
        <begin position="82"/>
        <end position="106"/>
    </location>
</feature>
<evidence type="ECO:0000256" key="6">
    <source>
        <dbReference type="ARBA" id="ARBA00023136"/>
    </source>
</evidence>
<protein>
    <submittedName>
        <fullName evidence="8">Oligosaccharide flippase family protein</fullName>
    </submittedName>
</protein>
<evidence type="ECO:0000256" key="7">
    <source>
        <dbReference type="SAM" id="Phobius"/>
    </source>
</evidence>
<gene>
    <name evidence="8" type="ORF">NG792_11830</name>
</gene>
<evidence type="ECO:0000256" key="4">
    <source>
        <dbReference type="ARBA" id="ARBA00022692"/>
    </source>
</evidence>
<dbReference type="Pfam" id="PF13440">
    <property type="entry name" value="Polysacc_synt_3"/>
    <property type="match status" value="1"/>
</dbReference>
<keyword evidence="3" id="KW-1003">Cell membrane</keyword>
<comment type="subcellular location">
    <subcellularLocation>
        <location evidence="1">Cell membrane</location>
        <topology evidence="1">Multi-pass membrane protein</topology>
    </subcellularLocation>
</comment>
<evidence type="ECO:0000256" key="2">
    <source>
        <dbReference type="ARBA" id="ARBA00007430"/>
    </source>
</evidence>
<feature type="transmembrane region" description="Helical" evidence="7">
    <location>
        <begin position="12"/>
        <end position="33"/>
    </location>
</feature>
<sequence>MNLPQQALKGVVWSAIQNWGTQVISFVVFFALARLLDPKAFGLVALAGVFFSFMELFVGQGFSNALVQKQELDPEHLDTAFWINLSISGILMVIAIGFAGPIANWFDQPQLAAILQWMST</sequence>
<dbReference type="EMBL" id="JAMXFA010000013">
    <property type="protein sequence ID" value="MCT7978397.1"/>
    <property type="molecule type" value="Genomic_DNA"/>
</dbReference>
<evidence type="ECO:0000256" key="3">
    <source>
        <dbReference type="ARBA" id="ARBA00022475"/>
    </source>
</evidence>
<name>A0ABT2N6S5_9CYAN</name>
<evidence type="ECO:0000313" key="8">
    <source>
        <dbReference type="EMBL" id="MCT7978397.1"/>
    </source>
</evidence>
<evidence type="ECO:0000313" key="9">
    <source>
        <dbReference type="Proteomes" id="UP001525961"/>
    </source>
</evidence>
<dbReference type="PANTHER" id="PTHR30250:SF10">
    <property type="entry name" value="LIPOPOLYSACCHARIDE BIOSYNTHESIS PROTEIN WZXC"/>
    <property type="match status" value="1"/>
</dbReference>